<dbReference type="RefSeq" id="XP_066069324.1">
    <property type="nucleotide sequence ID" value="XM_066213227.1"/>
</dbReference>
<feature type="compositionally biased region" description="Low complexity" evidence="1">
    <location>
        <begin position="192"/>
        <end position="205"/>
    </location>
</feature>
<dbReference type="Proteomes" id="UP000094043">
    <property type="component" value="Chromosome 4"/>
</dbReference>
<keyword evidence="3" id="KW-1185">Reference proteome</keyword>
<dbReference type="AlphaFoldDB" id="A0A1E3IGL8"/>
<dbReference type="KEGG" id="cdep:91088045"/>
<gene>
    <name evidence="2" type="ORF">L203_103835</name>
</gene>
<feature type="compositionally biased region" description="Polar residues" evidence="1">
    <location>
        <begin position="22"/>
        <end position="37"/>
    </location>
</feature>
<feature type="region of interest" description="Disordered" evidence="1">
    <location>
        <begin position="22"/>
        <end position="49"/>
    </location>
</feature>
<sequence>MTQSPTTAKGFPTIIWHPAYSPSSVDGSGTGNPSLTLPNGERLTGDVLRPWMPPQATAQEERESTSAEAITQGFSSISISGDKHTLPSFQDDSKKTVPQAYIAYPELTCLHCLGANPPGKLGYIVSYVPAAISSSGNPVSLGSPWQEVSHLDGQTCPQASPPVNRTGRPAVVKEEDEEEEGRGRTVAHNQHRNQSSRSRSAFRAADVVGDKQYVPDGTEDDLVADVVE</sequence>
<feature type="region of interest" description="Disordered" evidence="1">
    <location>
        <begin position="150"/>
        <end position="228"/>
    </location>
</feature>
<proteinExistence type="predicted"/>
<dbReference type="VEuPathDB" id="FungiDB:L203_03664"/>
<dbReference type="GeneID" id="91088045"/>
<accession>A0A1E3IGL8</accession>
<reference evidence="2" key="1">
    <citation type="submission" date="2016-06" db="EMBL/GenBank/DDBJ databases">
        <authorList>
            <person name="Cuomo C."/>
            <person name="Litvintseva A."/>
            <person name="Heitman J."/>
            <person name="Chen Y."/>
            <person name="Sun S."/>
            <person name="Springer D."/>
            <person name="Dromer F."/>
            <person name="Young S."/>
            <person name="Zeng Q."/>
            <person name="Chapman S."/>
            <person name="Gujja S."/>
            <person name="Saif S."/>
            <person name="Birren B."/>
        </authorList>
    </citation>
    <scope>NUCLEOTIDE SEQUENCE</scope>
    <source>
        <strain evidence="2">CBS 7841</strain>
    </source>
</reference>
<dbReference type="OrthoDB" id="2573285at2759"/>
<reference evidence="2" key="3">
    <citation type="submission" date="2024-01" db="EMBL/GenBank/DDBJ databases">
        <authorList>
            <person name="Coelho M.A."/>
            <person name="David-Palma M."/>
            <person name="Shea T."/>
            <person name="Sun S."/>
            <person name="Cuomo C.A."/>
            <person name="Heitman J."/>
        </authorList>
    </citation>
    <scope>NUCLEOTIDE SEQUENCE</scope>
    <source>
        <strain evidence="2">CBS 7841</strain>
    </source>
</reference>
<evidence type="ECO:0000313" key="3">
    <source>
        <dbReference type="Proteomes" id="UP000094043"/>
    </source>
</evidence>
<organism evidence="2 3">
    <name type="scientific">Cryptococcus depauperatus CBS 7841</name>
    <dbReference type="NCBI Taxonomy" id="1295531"/>
    <lineage>
        <taxon>Eukaryota</taxon>
        <taxon>Fungi</taxon>
        <taxon>Dikarya</taxon>
        <taxon>Basidiomycota</taxon>
        <taxon>Agaricomycotina</taxon>
        <taxon>Tremellomycetes</taxon>
        <taxon>Tremellales</taxon>
        <taxon>Cryptococcaceae</taxon>
        <taxon>Cryptococcus</taxon>
    </lineage>
</organism>
<evidence type="ECO:0000256" key="1">
    <source>
        <dbReference type="SAM" id="MobiDB-lite"/>
    </source>
</evidence>
<protein>
    <submittedName>
        <fullName evidence="2">Uncharacterized protein</fullName>
    </submittedName>
</protein>
<dbReference type="EMBL" id="CP143787">
    <property type="protein sequence ID" value="WVN88624.1"/>
    <property type="molecule type" value="Genomic_DNA"/>
</dbReference>
<name>A0A1E3IGL8_9TREE</name>
<reference evidence="2" key="2">
    <citation type="journal article" date="2022" name="Elife">
        <title>Obligate sexual reproduction of a homothallic fungus closely related to the Cryptococcus pathogenic species complex.</title>
        <authorList>
            <person name="Passer A.R."/>
            <person name="Clancey S.A."/>
            <person name="Shea T."/>
            <person name="David-Palma M."/>
            <person name="Averette A.F."/>
            <person name="Boekhout T."/>
            <person name="Porcel B.M."/>
            <person name="Nowrousian M."/>
            <person name="Cuomo C.A."/>
            <person name="Sun S."/>
            <person name="Heitman J."/>
            <person name="Coelho M.A."/>
        </authorList>
    </citation>
    <scope>NUCLEOTIDE SEQUENCE</scope>
    <source>
        <strain evidence="2">CBS 7841</strain>
    </source>
</reference>
<evidence type="ECO:0000313" key="2">
    <source>
        <dbReference type="EMBL" id="WVN88624.1"/>
    </source>
</evidence>
<feature type="compositionally biased region" description="Acidic residues" evidence="1">
    <location>
        <begin position="217"/>
        <end position="228"/>
    </location>
</feature>